<dbReference type="EMBL" id="FQUA01000014">
    <property type="protein sequence ID" value="SHF02968.1"/>
    <property type="molecule type" value="Genomic_DNA"/>
</dbReference>
<evidence type="ECO:0000313" key="3">
    <source>
        <dbReference type="Proteomes" id="UP000068026"/>
    </source>
</evidence>
<gene>
    <name evidence="1" type="ORF">CPRO_24430</name>
    <name evidence="2" type="ORF">SAMN02745151_02549</name>
</gene>
<reference evidence="2" key="4">
    <citation type="submission" date="2016-11" db="EMBL/GenBank/DDBJ databases">
        <authorList>
            <person name="Varghese N."/>
            <person name="Submissions S."/>
        </authorList>
    </citation>
    <scope>NUCLEOTIDE SEQUENCE</scope>
    <source>
        <strain evidence="2">DSM 1682</strain>
    </source>
</reference>
<evidence type="ECO:0000313" key="1">
    <source>
        <dbReference type="EMBL" id="AMJ42009.1"/>
    </source>
</evidence>
<proteinExistence type="predicted"/>
<dbReference type="RefSeq" id="WP_066052149.1">
    <property type="nucleotide sequence ID" value="NZ_CP014223.1"/>
</dbReference>
<sequence length="126" mass="14834">MDTYQVVNLKTLLKEISNMVQLSYFDAKQAHDLISEKEDNKKIGALAYLNKATSSMVAAKCLCFTHFDEIYYTNDMKEVFTSFDLFANEIIQQFTNMQRYQQVNHYFLKFKETFEDSIFNTTNTDN</sequence>
<reference evidence="1 3" key="1">
    <citation type="journal article" date="2016" name="Genome Announc.">
        <title>Complete Genome Sequence of the Amino Acid-Fermenting Clostridium propionicum X2 (DSM 1682).</title>
        <authorList>
            <person name="Poehlein A."/>
            <person name="Schlien K."/>
            <person name="Chowdhury N.P."/>
            <person name="Gottschalk G."/>
            <person name="Buckel W."/>
            <person name="Daniel R."/>
        </authorList>
    </citation>
    <scope>NUCLEOTIDE SEQUENCE [LARGE SCALE GENOMIC DNA]</scope>
    <source>
        <strain evidence="1 3">X2</strain>
    </source>
</reference>
<dbReference type="AlphaFoldDB" id="A0A0X8VDI1"/>
<dbReference type="Proteomes" id="UP000068026">
    <property type="component" value="Chromosome"/>
</dbReference>
<evidence type="ECO:0000313" key="4">
    <source>
        <dbReference type="Proteomes" id="UP000184204"/>
    </source>
</evidence>
<organism evidence="2 4">
    <name type="scientific">Anaerotignum propionicum DSM 1682</name>
    <dbReference type="NCBI Taxonomy" id="991789"/>
    <lineage>
        <taxon>Bacteria</taxon>
        <taxon>Bacillati</taxon>
        <taxon>Bacillota</taxon>
        <taxon>Clostridia</taxon>
        <taxon>Lachnospirales</taxon>
        <taxon>Anaerotignaceae</taxon>
        <taxon>Anaerotignum</taxon>
    </lineage>
</organism>
<dbReference type="EMBL" id="CP014223">
    <property type="protein sequence ID" value="AMJ42009.1"/>
    <property type="molecule type" value="Genomic_DNA"/>
</dbReference>
<dbReference type="Proteomes" id="UP000184204">
    <property type="component" value="Unassembled WGS sequence"/>
</dbReference>
<protein>
    <submittedName>
        <fullName evidence="2">Uncharacterized protein</fullName>
    </submittedName>
</protein>
<keyword evidence="3" id="KW-1185">Reference proteome</keyword>
<name>A0A0X8VDI1_ANAPI</name>
<reference evidence="4" key="3">
    <citation type="submission" date="2016-11" db="EMBL/GenBank/DDBJ databases">
        <authorList>
            <person name="Jaros S."/>
            <person name="Januszkiewicz K."/>
            <person name="Wedrychowicz H."/>
        </authorList>
    </citation>
    <scope>NUCLEOTIDE SEQUENCE [LARGE SCALE GENOMIC DNA]</scope>
    <source>
        <strain evidence="4">DSM 1682</strain>
    </source>
</reference>
<evidence type="ECO:0000313" key="2">
    <source>
        <dbReference type="EMBL" id="SHF02968.1"/>
    </source>
</evidence>
<accession>A0A0X8VDI1</accession>
<reference evidence="3" key="2">
    <citation type="submission" date="2016-01" db="EMBL/GenBank/DDBJ databases">
        <authorList>
            <person name="Poehlein A."/>
            <person name="Schlien K."/>
            <person name="Gottschalk G."/>
            <person name="Buckel W."/>
            <person name="Daniel R."/>
        </authorList>
    </citation>
    <scope>NUCLEOTIDE SEQUENCE [LARGE SCALE GENOMIC DNA]</scope>
    <source>
        <strain evidence="3">X2</strain>
    </source>
</reference>
<dbReference type="KEGG" id="cpro:CPRO_24430"/>